<feature type="region of interest" description="Disordered" evidence="1">
    <location>
        <begin position="167"/>
        <end position="315"/>
    </location>
</feature>
<feature type="compositionally biased region" description="Low complexity" evidence="1">
    <location>
        <begin position="113"/>
        <end position="126"/>
    </location>
</feature>
<dbReference type="OrthoDB" id="307163at2759"/>
<name>A0A8S1SMN8_PAROT</name>
<feature type="compositionally biased region" description="Polar residues" evidence="1">
    <location>
        <begin position="35"/>
        <end position="50"/>
    </location>
</feature>
<protein>
    <submittedName>
        <fullName evidence="2">Uncharacterized protein</fullName>
    </submittedName>
</protein>
<dbReference type="Proteomes" id="UP000683925">
    <property type="component" value="Unassembled WGS sequence"/>
</dbReference>
<feature type="compositionally biased region" description="Polar residues" evidence="1">
    <location>
        <begin position="194"/>
        <end position="226"/>
    </location>
</feature>
<dbReference type="AlphaFoldDB" id="A0A8S1SMN8"/>
<organism evidence="2 3">
    <name type="scientific">Paramecium octaurelia</name>
    <dbReference type="NCBI Taxonomy" id="43137"/>
    <lineage>
        <taxon>Eukaryota</taxon>
        <taxon>Sar</taxon>
        <taxon>Alveolata</taxon>
        <taxon>Ciliophora</taxon>
        <taxon>Intramacronucleata</taxon>
        <taxon>Oligohymenophorea</taxon>
        <taxon>Peniculida</taxon>
        <taxon>Parameciidae</taxon>
        <taxon>Paramecium</taxon>
    </lineage>
</organism>
<evidence type="ECO:0000313" key="3">
    <source>
        <dbReference type="Proteomes" id="UP000683925"/>
    </source>
</evidence>
<reference evidence="2" key="1">
    <citation type="submission" date="2021-01" db="EMBL/GenBank/DDBJ databases">
        <authorList>
            <consortium name="Genoscope - CEA"/>
            <person name="William W."/>
        </authorList>
    </citation>
    <scope>NUCLEOTIDE SEQUENCE</scope>
</reference>
<feature type="compositionally biased region" description="Polar residues" evidence="1">
    <location>
        <begin position="88"/>
        <end position="104"/>
    </location>
</feature>
<evidence type="ECO:0000256" key="1">
    <source>
        <dbReference type="SAM" id="MobiDB-lite"/>
    </source>
</evidence>
<proteinExistence type="predicted"/>
<feature type="compositionally biased region" description="Polar residues" evidence="1">
    <location>
        <begin position="127"/>
        <end position="144"/>
    </location>
</feature>
<sequence length="315" mass="35607">MQQVCNKFVMDMTDTRMGPEQRCRNCQFMKKEHSQSNSQQLPQTESGSNKISDRMKIFSGPTNQVQEKFQGAVKTSVQLKKQEEKIPPQSTVNQTESQSQQQNFPIRKIESSNVPNEPPQQNKNQPSLNKQPSNTSNQESNAGNQQPQKQQAQIETTPIQTKLANNPFLQNDKSQKKEVPFVKPAPKTGEESKQTQQTIQNKQGEQPEQKNNVVSDDQNQKSNFQDIKNAFAKQSPLIQKDSTGGSQQSPTKLQNGGNNLQGQKANMPIFRFGPPPVKQTSNQQESESSLEKQMLDRPIIQQKNKRTVQEFADLD</sequence>
<feature type="region of interest" description="Disordered" evidence="1">
    <location>
        <begin position="30"/>
        <end position="154"/>
    </location>
</feature>
<accession>A0A8S1SMN8</accession>
<gene>
    <name evidence="2" type="ORF">POCTA_138.1.T0130128</name>
</gene>
<dbReference type="EMBL" id="CAJJDP010000012">
    <property type="protein sequence ID" value="CAD8141773.1"/>
    <property type="molecule type" value="Genomic_DNA"/>
</dbReference>
<feature type="compositionally biased region" description="Polar residues" evidence="1">
    <location>
        <begin position="236"/>
        <end position="264"/>
    </location>
</feature>
<feature type="compositionally biased region" description="Polar residues" evidence="1">
    <location>
        <begin position="278"/>
        <end position="287"/>
    </location>
</feature>
<feature type="compositionally biased region" description="Polar residues" evidence="1">
    <location>
        <begin position="60"/>
        <end position="79"/>
    </location>
</feature>
<comment type="caution">
    <text evidence="2">The sequence shown here is derived from an EMBL/GenBank/DDBJ whole genome shotgun (WGS) entry which is preliminary data.</text>
</comment>
<dbReference type="OMA" id="CRNCQFM"/>
<evidence type="ECO:0000313" key="2">
    <source>
        <dbReference type="EMBL" id="CAD8141773.1"/>
    </source>
</evidence>
<keyword evidence="3" id="KW-1185">Reference proteome</keyword>